<dbReference type="GO" id="GO:0006355">
    <property type="term" value="P:regulation of DNA-templated transcription"/>
    <property type="evidence" value="ECO:0007669"/>
    <property type="project" value="InterPro"/>
</dbReference>
<dbReference type="InterPro" id="IPR050603">
    <property type="entry name" value="MYST_HAT"/>
</dbReference>
<dbReference type="GO" id="GO:0008270">
    <property type="term" value="F:zinc ion binding"/>
    <property type="evidence" value="ECO:0007669"/>
    <property type="project" value="UniProtKB-KW"/>
</dbReference>
<feature type="compositionally biased region" description="Low complexity" evidence="14">
    <location>
        <begin position="117"/>
        <end position="129"/>
    </location>
</feature>
<dbReference type="GO" id="GO:0035267">
    <property type="term" value="C:NuA4 histone acetyltransferase complex"/>
    <property type="evidence" value="ECO:0007669"/>
    <property type="project" value="TreeGrafter"/>
</dbReference>
<feature type="region of interest" description="Disordered" evidence="14">
    <location>
        <begin position="145"/>
        <end position="165"/>
    </location>
</feature>
<evidence type="ECO:0000256" key="5">
    <source>
        <dbReference type="ARBA" id="ARBA00022723"/>
    </source>
</evidence>
<keyword evidence="12" id="KW-0012">Acyltransferase</keyword>
<evidence type="ECO:0000256" key="10">
    <source>
        <dbReference type="ARBA" id="ARBA00023163"/>
    </source>
</evidence>
<feature type="region of interest" description="Disordered" evidence="14">
    <location>
        <begin position="1"/>
        <end position="58"/>
    </location>
</feature>
<keyword evidence="10" id="KW-0804">Transcription</keyword>
<evidence type="ECO:0000256" key="9">
    <source>
        <dbReference type="ARBA" id="ARBA00023015"/>
    </source>
</evidence>
<dbReference type="SUPFAM" id="SSF55729">
    <property type="entry name" value="Acyl-CoA N-acyltransferases (Nat)"/>
    <property type="match status" value="1"/>
</dbReference>
<name>A0A0F7SS47_PHARH</name>
<feature type="region of interest" description="Disordered" evidence="14">
    <location>
        <begin position="111"/>
        <end position="130"/>
    </location>
</feature>
<evidence type="ECO:0000256" key="3">
    <source>
        <dbReference type="ARBA" id="ARBA00013184"/>
    </source>
</evidence>
<comment type="subcellular location">
    <subcellularLocation>
        <location evidence="1">Nucleus</location>
    </subcellularLocation>
</comment>
<dbReference type="PANTHER" id="PTHR10615:SF219">
    <property type="entry name" value="HISTONE ACETYLTRANSFERASE KAT5"/>
    <property type="match status" value="1"/>
</dbReference>
<dbReference type="InterPro" id="IPR002717">
    <property type="entry name" value="HAT_MYST-type"/>
</dbReference>
<accession>A0A0F7SS47</accession>
<dbReference type="EMBL" id="LN483142">
    <property type="protein sequence ID" value="CED83335.1"/>
    <property type="molecule type" value="Genomic_DNA"/>
</dbReference>
<dbReference type="PROSITE" id="PS51726">
    <property type="entry name" value="MYST_HAT"/>
    <property type="match status" value="1"/>
</dbReference>
<feature type="active site" description="Proton donor/acceptor" evidence="13">
    <location>
        <position position="347"/>
    </location>
</feature>
<keyword evidence="11" id="KW-0539">Nucleus</keyword>
<keyword evidence="9" id="KW-0805">Transcription regulation</keyword>
<keyword evidence="5" id="KW-0479">Metal-binding</keyword>
<evidence type="ECO:0000256" key="14">
    <source>
        <dbReference type="SAM" id="MobiDB-lite"/>
    </source>
</evidence>
<evidence type="ECO:0000256" key="12">
    <source>
        <dbReference type="ARBA" id="ARBA00023315"/>
    </source>
</evidence>
<reference evidence="16" key="1">
    <citation type="submission" date="2014-08" db="EMBL/GenBank/DDBJ databases">
        <authorList>
            <person name="Sharma Rahul"/>
            <person name="Thines Marco"/>
        </authorList>
    </citation>
    <scope>NUCLEOTIDE SEQUENCE</scope>
</reference>
<feature type="compositionally biased region" description="Low complexity" evidence="14">
    <location>
        <begin position="8"/>
        <end position="22"/>
    </location>
</feature>
<feature type="domain" description="MYST-type HAT" evidence="15">
    <location>
        <begin position="83"/>
        <end position="451"/>
    </location>
</feature>
<dbReference type="Gene3D" id="3.40.630.30">
    <property type="match status" value="1"/>
</dbReference>
<dbReference type="EC" id="2.3.1.48" evidence="3"/>
<sequence length="458" mass="51486">MDVDNDIASTTLSSSTPAAVVTGAPITQKTKSQLRHEKEKRALARELSGRRKDGEELETRENVDIAPEIVPNEEREVSQLRINPVRNFNRVRYSRYQIDTGFFSPYPLSTAEESALSSGPSPSTSSSTGKLREISNVAAAVAVQPQSNTSRTVDTEVPSISSESRTTLRAHGRTSDLIWAGGTGSLRPGGRGDLFVCDGCFKYCLDFDAYDIHHRSCTRMHPPGIKVYTRGNQSIWEVDGEKETLYCQFLSLFGKLFIDSKGVFYSRFWSEYRFGDIDTFMFYVLTDTDRKKDSVIGFFSKEKHSLEDFNVACIIVLPPWQSLGYGRLMIEFSYELTRSSPTPGTPERPLSALGLRGYISYWASEIARVYSDRLTEMENSKDPTSLSTMSIQELAVAAHIRLEDLVLALQECAFDHYVRRPIRGAKEEYIIISREILDEASLELLSLSYDPVLFTILS</sequence>
<evidence type="ECO:0000256" key="8">
    <source>
        <dbReference type="ARBA" id="ARBA00022990"/>
    </source>
</evidence>
<dbReference type="Pfam" id="PF01853">
    <property type="entry name" value="MOZ_SAS"/>
    <property type="match status" value="1"/>
</dbReference>
<protein>
    <recommendedName>
        <fullName evidence="3">histone acetyltransferase</fullName>
        <ecNumber evidence="3">2.3.1.48</ecNumber>
    </recommendedName>
</protein>
<evidence type="ECO:0000256" key="13">
    <source>
        <dbReference type="PIRSR" id="PIRSR602717-51"/>
    </source>
</evidence>
<proteinExistence type="inferred from homology"/>
<dbReference type="Gene3D" id="1.10.10.10">
    <property type="entry name" value="Winged helix-like DNA-binding domain superfamily/Winged helix DNA-binding domain"/>
    <property type="match status" value="1"/>
</dbReference>
<organism evidence="16">
    <name type="scientific">Phaffia rhodozyma</name>
    <name type="common">Yeast</name>
    <name type="synonym">Xanthophyllomyces dendrorhous</name>
    <dbReference type="NCBI Taxonomy" id="264483"/>
    <lineage>
        <taxon>Eukaryota</taxon>
        <taxon>Fungi</taxon>
        <taxon>Dikarya</taxon>
        <taxon>Basidiomycota</taxon>
        <taxon>Agaricomycotina</taxon>
        <taxon>Tremellomycetes</taxon>
        <taxon>Cystofilobasidiales</taxon>
        <taxon>Mrakiaceae</taxon>
        <taxon>Phaffia</taxon>
    </lineage>
</organism>
<keyword evidence="8" id="KW-0007">Acetylation</keyword>
<dbReference type="GO" id="GO:0046972">
    <property type="term" value="F:histone H4K16 acetyltransferase activity"/>
    <property type="evidence" value="ECO:0007669"/>
    <property type="project" value="TreeGrafter"/>
</dbReference>
<dbReference type="InterPro" id="IPR036388">
    <property type="entry name" value="WH-like_DNA-bd_sf"/>
</dbReference>
<dbReference type="AlphaFoldDB" id="A0A0F7SS47"/>
<evidence type="ECO:0000313" key="16">
    <source>
        <dbReference type="EMBL" id="CED83335.1"/>
    </source>
</evidence>
<evidence type="ECO:0000259" key="15">
    <source>
        <dbReference type="PROSITE" id="PS51726"/>
    </source>
</evidence>
<dbReference type="GO" id="GO:0005634">
    <property type="term" value="C:nucleus"/>
    <property type="evidence" value="ECO:0007669"/>
    <property type="project" value="UniProtKB-SubCell"/>
</dbReference>
<evidence type="ECO:0000256" key="1">
    <source>
        <dbReference type="ARBA" id="ARBA00004123"/>
    </source>
</evidence>
<evidence type="ECO:0000256" key="2">
    <source>
        <dbReference type="ARBA" id="ARBA00010107"/>
    </source>
</evidence>
<feature type="compositionally biased region" description="Basic and acidic residues" evidence="14">
    <location>
        <begin position="34"/>
        <end position="58"/>
    </location>
</feature>
<evidence type="ECO:0000256" key="6">
    <source>
        <dbReference type="ARBA" id="ARBA00022771"/>
    </source>
</evidence>
<keyword evidence="4 16" id="KW-0808">Transferase</keyword>
<dbReference type="Gene3D" id="3.30.60.60">
    <property type="entry name" value="N-acetyl transferase-like"/>
    <property type="match status" value="1"/>
</dbReference>
<evidence type="ECO:0000256" key="4">
    <source>
        <dbReference type="ARBA" id="ARBA00022679"/>
    </source>
</evidence>
<keyword evidence="7" id="KW-0862">Zinc</keyword>
<dbReference type="InterPro" id="IPR016181">
    <property type="entry name" value="Acyl_CoA_acyltransferase"/>
</dbReference>
<evidence type="ECO:0000256" key="11">
    <source>
        <dbReference type="ARBA" id="ARBA00023242"/>
    </source>
</evidence>
<comment type="similarity">
    <text evidence="2">Belongs to the MYST (SAS/MOZ) family.</text>
</comment>
<evidence type="ECO:0000256" key="7">
    <source>
        <dbReference type="ARBA" id="ARBA00022833"/>
    </source>
</evidence>
<dbReference type="PANTHER" id="PTHR10615">
    <property type="entry name" value="HISTONE ACETYLTRANSFERASE"/>
    <property type="match status" value="1"/>
</dbReference>
<keyword evidence="6" id="KW-0863">Zinc-finger</keyword>